<feature type="region of interest" description="Disordered" evidence="1">
    <location>
        <begin position="1"/>
        <end position="38"/>
    </location>
</feature>
<evidence type="ECO:0000256" key="1">
    <source>
        <dbReference type="SAM" id="MobiDB-lite"/>
    </source>
</evidence>
<name>A0ABP8PC58_9NOCA</name>
<accession>A0ABP8PC58</accession>
<keyword evidence="2" id="KW-1133">Transmembrane helix</keyword>
<gene>
    <name evidence="3" type="ORF">GCM10023094_36580</name>
</gene>
<dbReference type="Proteomes" id="UP001501183">
    <property type="component" value="Unassembled WGS sequence"/>
</dbReference>
<reference evidence="4" key="1">
    <citation type="journal article" date="2019" name="Int. J. Syst. Evol. Microbiol.">
        <title>The Global Catalogue of Microorganisms (GCM) 10K type strain sequencing project: providing services to taxonomists for standard genome sequencing and annotation.</title>
        <authorList>
            <consortium name="The Broad Institute Genomics Platform"/>
            <consortium name="The Broad Institute Genome Sequencing Center for Infectious Disease"/>
            <person name="Wu L."/>
            <person name="Ma J."/>
        </authorList>
    </citation>
    <scope>NUCLEOTIDE SEQUENCE [LARGE SCALE GENOMIC DNA]</scope>
    <source>
        <strain evidence="4">JCM 32206</strain>
    </source>
</reference>
<dbReference type="EMBL" id="BAABFB010000059">
    <property type="protein sequence ID" value="GAA4484078.1"/>
    <property type="molecule type" value="Genomic_DNA"/>
</dbReference>
<evidence type="ECO:0000313" key="4">
    <source>
        <dbReference type="Proteomes" id="UP001501183"/>
    </source>
</evidence>
<feature type="transmembrane region" description="Helical" evidence="2">
    <location>
        <begin position="44"/>
        <end position="66"/>
    </location>
</feature>
<evidence type="ECO:0000256" key="2">
    <source>
        <dbReference type="SAM" id="Phobius"/>
    </source>
</evidence>
<keyword evidence="4" id="KW-1185">Reference proteome</keyword>
<keyword evidence="2" id="KW-0472">Membrane</keyword>
<proteinExistence type="predicted"/>
<organism evidence="3 4">
    <name type="scientific">Rhodococcus olei</name>
    <dbReference type="NCBI Taxonomy" id="2161675"/>
    <lineage>
        <taxon>Bacteria</taxon>
        <taxon>Bacillati</taxon>
        <taxon>Actinomycetota</taxon>
        <taxon>Actinomycetes</taxon>
        <taxon>Mycobacteriales</taxon>
        <taxon>Nocardiaceae</taxon>
        <taxon>Rhodococcus</taxon>
    </lineage>
</organism>
<keyword evidence="2" id="KW-0812">Transmembrane</keyword>
<evidence type="ECO:0000313" key="3">
    <source>
        <dbReference type="EMBL" id="GAA4484078.1"/>
    </source>
</evidence>
<protein>
    <submittedName>
        <fullName evidence="3">Uncharacterized protein</fullName>
    </submittedName>
</protein>
<comment type="caution">
    <text evidence="3">The sequence shown here is derived from an EMBL/GenBank/DDBJ whole genome shotgun (WGS) entry which is preliminary data.</text>
</comment>
<sequence length="67" mass="6874">MHSDECPVFAEAGSHVAHGGSRESRHPGRPARWAPRSSRPVRQVGYPAAFAAAVGVGVGATVVVGVL</sequence>